<dbReference type="VEuPathDB" id="FungiDB:EYZ11_013347"/>
<accession>A0A4S3J005</accession>
<keyword evidence="2" id="KW-1185">Reference proteome</keyword>
<dbReference type="Proteomes" id="UP000308092">
    <property type="component" value="Unassembled WGS sequence"/>
</dbReference>
<reference evidence="1 2" key="1">
    <citation type="submission" date="2019-03" db="EMBL/GenBank/DDBJ databases">
        <title>The genome sequence of a newly discovered highly antifungal drug resistant Aspergillus species, Aspergillus tanneri NIH 1004.</title>
        <authorList>
            <person name="Mounaud S."/>
            <person name="Singh I."/>
            <person name="Joardar V."/>
            <person name="Pakala S."/>
            <person name="Pakala S."/>
            <person name="Venepally P."/>
            <person name="Hoover J."/>
            <person name="Nierman W."/>
            <person name="Chung J."/>
            <person name="Losada L."/>
        </authorList>
    </citation>
    <scope>NUCLEOTIDE SEQUENCE [LARGE SCALE GENOMIC DNA]</scope>
    <source>
        <strain evidence="1 2">NIH1004</strain>
    </source>
</reference>
<organism evidence="1 2">
    <name type="scientific">Aspergillus tanneri</name>
    <dbReference type="NCBI Taxonomy" id="1220188"/>
    <lineage>
        <taxon>Eukaryota</taxon>
        <taxon>Fungi</taxon>
        <taxon>Dikarya</taxon>
        <taxon>Ascomycota</taxon>
        <taxon>Pezizomycotina</taxon>
        <taxon>Eurotiomycetes</taxon>
        <taxon>Eurotiomycetidae</taxon>
        <taxon>Eurotiales</taxon>
        <taxon>Aspergillaceae</taxon>
        <taxon>Aspergillus</taxon>
        <taxon>Aspergillus subgen. Circumdati</taxon>
    </lineage>
</organism>
<evidence type="ECO:0000313" key="1">
    <source>
        <dbReference type="EMBL" id="THC87207.1"/>
    </source>
</evidence>
<evidence type="ECO:0000313" key="2">
    <source>
        <dbReference type="Proteomes" id="UP000308092"/>
    </source>
</evidence>
<name>A0A4S3J005_9EURO</name>
<sequence>MPPQQGQPVVKLLVKGFGSVIITIRLLAEILNNTPEEVEDRLRLEDSGIETALQASEQFRQLVENGTIPTY</sequence>
<protein>
    <submittedName>
        <fullName evidence="1">Uncharacterized protein</fullName>
    </submittedName>
</protein>
<dbReference type="AlphaFoldDB" id="A0A4S3J005"/>
<comment type="caution">
    <text evidence="1">The sequence shown here is derived from an EMBL/GenBank/DDBJ whole genome shotgun (WGS) entry which is preliminary data.</text>
</comment>
<dbReference type="EMBL" id="SOSA01001386">
    <property type="protein sequence ID" value="THC87207.1"/>
    <property type="molecule type" value="Genomic_DNA"/>
</dbReference>
<proteinExistence type="predicted"/>
<gene>
    <name evidence="1" type="ORF">EYZ11_013347</name>
</gene>